<proteinExistence type="predicted"/>
<accession>A0A1Z3NBL5</accession>
<dbReference type="InterPro" id="IPR010538">
    <property type="entry name" value="DHOR"/>
</dbReference>
<keyword evidence="5" id="KW-0732">Signal</keyword>
<dbReference type="InterPro" id="IPR036909">
    <property type="entry name" value="Cyt_c-like_dom_sf"/>
</dbReference>
<dbReference type="Proteomes" id="UP000197003">
    <property type="component" value="Chromosome"/>
</dbReference>
<evidence type="ECO:0000256" key="2">
    <source>
        <dbReference type="ARBA" id="ARBA00022723"/>
    </source>
</evidence>
<dbReference type="PROSITE" id="PS51007">
    <property type="entry name" value="CYTC"/>
    <property type="match status" value="1"/>
</dbReference>
<sequence length="502" mass="55364">MKAWIVLTVLNFMAGAAVAAPQIDMDYVHAEKSGGETTVFFKGQSIWAFRNPAANLSEEEIARHLTGDALFERNFSDDPNRFEYGLGPVHNNTSCNACHAKDGRGALPVVPFNKEWVPLRQNEAVFLRISIEDGVKKPKTKENKFGAPVPVPGFSDQLFHLGSLGVREDLPGTGQAQVWMKYEKSQFTYPDGDVVELRKPVFKVTGAYDEYFDSVTGEMKSRLYEKDVRMGARIGTPMIGLGLLEAIKEADILALAQRDLSAEGVSGKANWVFDIEKSMAGDPYPVSMGRFGLKNNTPSVLHQSLGALRGDIGVTNYAFPDESIAGTPLYDAYRTGREPHAGLEATDQVANDIVFYSQTLAVPARRGATEAEVIRGAGIFHQVSCTTCHQPSFTTGDHPIKAFANQKIYPYTDMLLHDMGDGLADGRQDFDADGREWKTRPLWGMGHTQTINPRAGFLHDGRARTLEEAILWHGGEAEYSKNKFARLPKADRSALIQFIKSL</sequence>
<dbReference type="SUPFAM" id="SSF46626">
    <property type="entry name" value="Cytochrome c"/>
    <property type="match status" value="1"/>
</dbReference>
<dbReference type="PIRSF" id="PIRSF028099">
    <property type="entry name" value="DUF1111"/>
    <property type="match status" value="1"/>
</dbReference>
<evidence type="ECO:0000256" key="3">
    <source>
        <dbReference type="ARBA" id="ARBA00023004"/>
    </source>
</evidence>
<dbReference type="GO" id="GO:0046872">
    <property type="term" value="F:metal ion binding"/>
    <property type="evidence" value="ECO:0007669"/>
    <property type="project" value="UniProtKB-KW"/>
</dbReference>
<dbReference type="RefSeq" id="WP_088566299.1">
    <property type="nucleotide sequence ID" value="NZ_CP020946.1"/>
</dbReference>
<dbReference type="GO" id="GO:0004130">
    <property type="term" value="F:cytochrome-c peroxidase activity"/>
    <property type="evidence" value="ECO:0007669"/>
    <property type="project" value="TreeGrafter"/>
</dbReference>
<dbReference type="PANTHER" id="PTHR30600">
    <property type="entry name" value="CYTOCHROME C PEROXIDASE-RELATED"/>
    <property type="match status" value="1"/>
</dbReference>
<evidence type="ECO:0000256" key="1">
    <source>
        <dbReference type="ARBA" id="ARBA00022617"/>
    </source>
</evidence>
<feature type="domain" description="Cytochrome c" evidence="6">
    <location>
        <begin position="371"/>
        <end position="502"/>
    </location>
</feature>
<dbReference type="AlphaFoldDB" id="A0A1Z3NBL5"/>
<keyword evidence="1 4" id="KW-0349">Heme</keyword>
<reference evidence="7 8" key="1">
    <citation type="submission" date="2017-04" db="EMBL/GenBank/DDBJ databases">
        <title>Whole genome sequence of Bdellovibrio bacteriovorus strain SSB218315.</title>
        <authorList>
            <person name="Oyedara O."/>
            <person name="Rodriguez-Perez M.A."/>
        </authorList>
    </citation>
    <scope>NUCLEOTIDE SEQUENCE [LARGE SCALE GENOMIC DNA]</scope>
    <source>
        <strain evidence="7 8">SSB218315</strain>
    </source>
</reference>
<evidence type="ECO:0000256" key="5">
    <source>
        <dbReference type="SAM" id="SignalP"/>
    </source>
</evidence>
<gene>
    <name evidence="7" type="ORF">B9G79_15515</name>
</gene>
<dbReference type="Pfam" id="PF06537">
    <property type="entry name" value="DHOR"/>
    <property type="match status" value="1"/>
</dbReference>
<keyword evidence="2 4" id="KW-0479">Metal-binding</keyword>
<organism evidence="7 8">
    <name type="scientific">Bdellovibrio bacteriovorus</name>
    <dbReference type="NCBI Taxonomy" id="959"/>
    <lineage>
        <taxon>Bacteria</taxon>
        <taxon>Pseudomonadati</taxon>
        <taxon>Bdellovibrionota</taxon>
        <taxon>Bdellovibrionia</taxon>
        <taxon>Bdellovibrionales</taxon>
        <taxon>Pseudobdellovibrionaceae</taxon>
        <taxon>Bdellovibrio</taxon>
    </lineage>
</organism>
<evidence type="ECO:0000313" key="7">
    <source>
        <dbReference type="EMBL" id="ASD64870.1"/>
    </source>
</evidence>
<protein>
    <submittedName>
        <fullName evidence="7">Thiol oxidoreductase</fullName>
    </submittedName>
</protein>
<dbReference type="InterPro" id="IPR009056">
    <property type="entry name" value="Cyt_c-like_dom"/>
</dbReference>
<name>A0A1Z3NBL5_BDEBC</name>
<dbReference type="GO" id="GO:0020037">
    <property type="term" value="F:heme binding"/>
    <property type="evidence" value="ECO:0007669"/>
    <property type="project" value="InterPro"/>
</dbReference>
<feature type="chain" id="PRO_5012689907" evidence="5">
    <location>
        <begin position="20"/>
        <end position="502"/>
    </location>
</feature>
<dbReference type="InterPro" id="IPR051395">
    <property type="entry name" value="Cytochrome_c_Peroxidase/MauG"/>
</dbReference>
<dbReference type="OrthoDB" id="5288081at2"/>
<dbReference type="GO" id="GO:0009055">
    <property type="term" value="F:electron transfer activity"/>
    <property type="evidence" value="ECO:0007669"/>
    <property type="project" value="InterPro"/>
</dbReference>
<evidence type="ECO:0000313" key="8">
    <source>
        <dbReference type="Proteomes" id="UP000197003"/>
    </source>
</evidence>
<feature type="signal peptide" evidence="5">
    <location>
        <begin position="1"/>
        <end position="19"/>
    </location>
</feature>
<keyword evidence="3 4" id="KW-0408">Iron</keyword>
<dbReference type="PANTHER" id="PTHR30600:SF4">
    <property type="entry name" value="CYTOCHROME C DOMAIN-CONTAINING PROTEIN"/>
    <property type="match status" value="1"/>
</dbReference>
<dbReference type="EMBL" id="CP020946">
    <property type="protein sequence ID" value="ASD64870.1"/>
    <property type="molecule type" value="Genomic_DNA"/>
</dbReference>
<dbReference type="Gene3D" id="1.10.760.10">
    <property type="entry name" value="Cytochrome c-like domain"/>
    <property type="match status" value="1"/>
</dbReference>
<evidence type="ECO:0000256" key="4">
    <source>
        <dbReference type="PROSITE-ProRule" id="PRU00433"/>
    </source>
</evidence>
<evidence type="ECO:0000259" key="6">
    <source>
        <dbReference type="PROSITE" id="PS51007"/>
    </source>
</evidence>